<gene>
    <name evidence="6" type="ORF">IV203_011445</name>
</gene>
<dbReference type="EMBL" id="JAGRRH010000019">
    <property type="protein sequence ID" value="KAG7348848.1"/>
    <property type="molecule type" value="Genomic_DNA"/>
</dbReference>
<evidence type="ECO:0000256" key="4">
    <source>
        <dbReference type="SAM" id="MobiDB-lite"/>
    </source>
</evidence>
<evidence type="ECO:0000256" key="1">
    <source>
        <dbReference type="ARBA" id="ARBA00022801"/>
    </source>
</evidence>
<dbReference type="GO" id="GO:0034722">
    <property type="term" value="F:gamma-glutamyl-peptidase activity"/>
    <property type="evidence" value="ECO:0007669"/>
    <property type="project" value="UniProtKB-UniRule"/>
</dbReference>
<dbReference type="PANTHER" id="PTHR11315">
    <property type="entry name" value="PROTEASE FAMILY C26 GAMMA-GLUTAMYL HYDROLASE"/>
    <property type="match status" value="1"/>
</dbReference>
<dbReference type="InterPro" id="IPR011697">
    <property type="entry name" value="Peptidase_C26"/>
</dbReference>
<dbReference type="OrthoDB" id="64220at2759"/>
<accession>A0A9K3KS17</accession>
<comment type="caution">
    <text evidence="6">The sequence shown here is derived from an EMBL/GenBank/DDBJ whole genome shotgun (WGS) entry which is preliminary data.</text>
</comment>
<feature type="active site" evidence="3">
    <location>
        <position position="290"/>
    </location>
</feature>
<feature type="active site" description="Nucleophile" evidence="2 3">
    <location>
        <position position="170"/>
    </location>
</feature>
<evidence type="ECO:0000313" key="7">
    <source>
        <dbReference type="Proteomes" id="UP000693970"/>
    </source>
</evidence>
<organism evidence="6 7">
    <name type="scientific">Nitzschia inconspicua</name>
    <dbReference type="NCBI Taxonomy" id="303405"/>
    <lineage>
        <taxon>Eukaryota</taxon>
        <taxon>Sar</taxon>
        <taxon>Stramenopiles</taxon>
        <taxon>Ochrophyta</taxon>
        <taxon>Bacillariophyta</taxon>
        <taxon>Bacillariophyceae</taxon>
        <taxon>Bacillariophycidae</taxon>
        <taxon>Bacillariales</taxon>
        <taxon>Bacillariaceae</taxon>
        <taxon>Nitzschia</taxon>
    </lineage>
</organism>
<evidence type="ECO:0000256" key="3">
    <source>
        <dbReference type="PROSITE-ProRule" id="PRU00607"/>
    </source>
</evidence>
<dbReference type="PANTHER" id="PTHR11315:SF0">
    <property type="entry name" value="FOLATE GAMMA-GLUTAMYL HYDROLASE"/>
    <property type="match status" value="1"/>
</dbReference>
<sequence length="578" mass="64150">MNDIRDSNNSQSMKAIKDTSSNKLDAGDVRDYSSCFLQDHSRRACERRQRFSMTNFLFALWMTLLSPIGATAVTPTIGILSQPLHGSKNRNNNETYIAASYVKWLEVGGARSIVIPYDASTEMVHDVMSQIDGVLFPGGGAPVPPAAKDVWRLLQQRYQVGDLIPLWGTCLGMEFIVQLATNQFDDDDNHYHVSVLEEGYDSTNVSLPLLQVDREGLYQSDYIYDAVVHHNITLNNHHIAIRPNVFRDTPQLSQHWKITSTNLDLQGKPFVSTMEPIDPSVLPVYGVQFHPEKNAFEYGLYPNTNIPYEAIDHSPPGIAMSTYMASFFVQLARENMISKERTGATTLQTDGSHQTTTASSAIYPLVYTYPRRVGYKFEEIYIIPSVTSGNASLAAAAESSSPYQEDTEITTSKPRKCSPNPSLRRGIMLTNSLQSSPIAEPATGRLRLREDEDKNAALAALNAFYKSGPSIDLLKRCFENDPQMPDARDSGIWFQSNVGGGSFIFGGVVDGGIAVVVDTAEARGFHVACVSAGFQFSGSFDDFSWMGVGSYWHSCCRRRSDANYRFHAFGEALLLNWI</sequence>
<reference evidence="6" key="1">
    <citation type="journal article" date="2021" name="Sci. Rep.">
        <title>Diploid genomic architecture of Nitzschia inconspicua, an elite biomass production diatom.</title>
        <authorList>
            <person name="Oliver A."/>
            <person name="Podell S."/>
            <person name="Pinowska A."/>
            <person name="Traller J.C."/>
            <person name="Smith S.R."/>
            <person name="McClure R."/>
            <person name="Beliaev A."/>
            <person name="Bohutskyi P."/>
            <person name="Hill E.A."/>
            <person name="Rabines A."/>
            <person name="Zheng H."/>
            <person name="Allen L.Z."/>
            <person name="Kuo A."/>
            <person name="Grigoriev I.V."/>
            <person name="Allen A.E."/>
            <person name="Hazlebeck D."/>
            <person name="Allen E.E."/>
        </authorList>
    </citation>
    <scope>NUCLEOTIDE SEQUENCE</scope>
    <source>
        <strain evidence="6">Hildebrandi</strain>
    </source>
</reference>
<keyword evidence="7" id="KW-1185">Reference proteome</keyword>
<feature type="region of interest" description="Disordered" evidence="4">
    <location>
        <begin position="396"/>
        <end position="421"/>
    </location>
</feature>
<keyword evidence="5" id="KW-0812">Transmembrane</keyword>
<keyword evidence="1 3" id="KW-0378">Hydrolase</keyword>
<dbReference type="Pfam" id="PF07722">
    <property type="entry name" value="Peptidase_C26"/>
    <property type="match status" value="1"/>
</dbReference>
<dbReference type="GO" id="GO:0005773">
    <property type="term" value="C:vacuole"/>
    <property type="evidence" value="ECO:0007669"/>
    <property type="project" value="TreeGrafter"/>
</dbReference>
<comment type="catalytic activity">
    <reaction evidence="3">
        <text>(6S)-5,6,7,8-tetrahydrofolyl-(gamma-L-Glu)(n) + (n-1) H2O = (6S)-5,6,7,8-tetrahydrofolate + (n-1) L-glutamate</text>
        <dbReference type="Rhea" id="RHEA:56784"/>
        <dbReference type="Rhea" id="RHEA-COMP:14738"/>
        <dbReference type="ChEBI" id="CHEBI:15377"/>
        <dbReference type="ChEBI" id="CHEBI:29985"/>
        <dbReference type="ChEBI" id="CHEBI:57453"/>
        <dbReference type="ChEBI" id="CHEBI:141005"/>
        <dbReference type="EC" id="3.4.19.9"/>
    </reaction>
</comment>
<evidence type="ECO:0000313" key="6">
    <source>
        <dbReference type="EMBL" id="KAG7348848.1"/>
    </source>
</evidence>
<evidence type="ECO:0000256" key="5">
    <source>
        <dbReference type="SAM" id="Phobius"/>
    </source>
</evidence>
<keyword evidence="5" id="KW-0472">Membrane</keyword>
<dbReference type="Proteomes" id="UP000693970">
    <property type="component" value="Unassembled WGS sequence"/>
</dbReference>
<reference evidence="6" key="2">
    <citation type="submission" date="2021-04" db="EMBL/GenBank/DDBJ databases">
        <authorList>
            <person name="Podell S."/>
        </authorList>
    </citation>
    <scope>NUCLEOTIDE SEQUENCE</scope>
    <source>
        <strain evidence="6">Hildebrandi</strain>
    </source>
</reference>
<protein>
    <recommendedName>
        <fullName evidence="3">folate gamma-glutamyl hydrolase</fullName>
        <ecNumber evidence="3">3.4.19.9</ecNumber>
    </recommendedName>
</protein>
<dbReference type="PROSITE" id="PS51275">
    <property type="entry name" value="PEPTIDASE_C26_GGH"/>
    <property type="match status" value="1"/>
</dbReference>
<feature type="active site" description="Proton donor" evidence="2">
    <location>
        <position position="290"/>
    </location>
</feature>
<feature type="transmembrane region" description="Helical" evidence="5">
    <location>
        <begin position="56"/>
        <end position="80"/>
    </location>
</feature>
<dbReference type="InterPro" id="IPR015527">
    <property type="entry name" value="Pept_C26_g-glut_hydrolase"/>
</dbReference>
<evidence type="ECO:0000256" key="2">
    <source>
        <dbReference type="PIRSR" id="PIRSR615527-1"/>
    </source>
</evidence>
<dbReference type="PROSITE" id="PS51273">
    <property type="entry name" value="GATASE_TYPE_1"/>
    <property type="match status" value="1"/>
</dbReference>
<dbReference type="GO" id="GO:0046900">
    <property type="term" value="P:tetrahydrofolylpolyglutamate metabolic process"/>
    <property type="evidence" value="ECO:0007669"/>
    <property type="project" value="TreeGrafter"/>
</dbReference>
<dbReference type="EC" id="3.4.19.9" evidence="3"/>
<proteinExistence type="predicted"/>
<name>A0A9K3KS17_9STRA</name>
<dbReference type="AlphaFoldDB" id="A0A9K3KS17"/>
<keyword evidence="5" id="KW-1133">Transmembrane helix</keyword>